<protein>
    <submittedName>
        <fullName evidence="3">Phage capsid family protein</fullName>
    </submittedName>
</protein>
<evidence type="ECO:0000256" key="1">
    <source>
        <dbReference type="ARBA" id="ARBA00004328"/>
    </source>
</evidence>
<evidence type="ECO:0000259" key="2">
    <source>
        <dbReference type="Pfam" id="PF05065"/>
    </source>
</evidence>
<gene>
    <name evidence="3" type="ORF">BIN_B_04929</name>
</gene>
<dbReference type="Gene3D" id="3.30.2400.10">
    <property type="entry name" value="Major capsid protein gp5"/>
    <property type="match status" value="1"/>
</dbReference>
<sequence>MATTIITPGTPAGWHPDSQGLAPEQHIPDALVLQITSKVGEVVGDNQSTLVPLVDVDAIPAYVAEGSPLPDGDPDTTHIEIRNSKCGIVVDVSEEQFHASSISELLSREVMRALQVKSNYLLLNQAAPVSPATQPVEGILSQGTEVADPLSENLDPLVWAVAAVESLPDGQATHILVDPLGWAFIQTIKQFTGSSESNANLLGLGVTGASKFLLGVPVIVTSAMPASTLAVVDKKRLLSTYSNIRTKVSDHVGFKSETLSIRASLRQGVKVNNSEAVQVISVGDGSGDLGEGEGE</sequence>
<comment type="subcellular location">
    <subcellularLocation>
        <location evidence="1">Virion</location>
    </subcellularLocation>
</comment>
<dbReference type="NCBIfam" id="TIGR01554">
    <property type="entry name" value="major_cap_HK97"/>
    <property type="match status" value="1"/>
</dbReference>
<dbReference type="InterPro" id="IPR054612">
    <property type="entry name" value="Phage_capsid-like_C"/>
</dbReference>
<reference evidence="3" key="1">
    <citation type="submission" date="2019-05" db="EMBL/GenBank/DDBJ databases">
        <authorList>
            <person name="Naeem R."/>
            <person name="Antony C."/>
            <person name="Guan Q."/>
        </authorList>
    </citation>
    <scope>NUCLEOTIDE SEQUENCE</scope>
    <source>
        <strain evidence="3">3</strain>
    </source>
</reference>
<dbReference type="Gene3D" id="3.30.2320.10">
    <property type="entry name" value="hypothetical protein PF0899 domain"/>
    <property type="match status" value="1"/>
</dbReference>
<dbReference type="SUPFAM" id="SSF56563">
    <property type="entry name" value="Major capsid protein gp5"/>
    <property type="match status" value="1"/>
</dbReference>
<proteinExistence type="predicted"/>
<accession>A0A653F5R1</accession>
<dbReference type="Pfam" id="PF05065">
    <property type="entry name" value="Phage_capsid"/>
    <property type="match status" value="1"/>
</dbReference>
<dbReference type="EMBL" id="LR589383">
    <property type="protein sequence ID" value="VTP05087.1"/>
    <property type="molecule type" value="Genomic_DNA"/>
</dbReference>
<organism evidence="3">
    <name type="scientific">Mycobacterium kansasii</name>
    <dbReference type="NCBI Taxonomy" id="1768"/>
    <lineage>
        <taxon>Bacteria</taxon>
        <taxon>Bacillati</taxon>
        <taxon>Actinomycetota</taxon>
        <taxon>Actinomycetes</taxon>
        <taxon>Mycobacteriales</taxon>
        <taxon>Mycobacteriaceae</taxon>
        <taxon>Mycobacterium</taxon>
    </lineage>
</organism>
<feature type="domain" description="Phage capsid-like C-terminal" evidence="2">
    <location>
        <begin position="60"/>
        <end position="281"/>
    </location>
</feature>
<evidence type="ECO:0000313" key="3">
    <source>
        <dbReference type="EMBL" id="VTP05087.1"/>
    </source>
</evidence>
<dbReference type="InterPro" id="IPR024455">
    <property type="entry name" value="Phage_capsid"/>
</dbReference>
<dbReference type="AlphaFoldDB" id="A0A653F5R1"/>
<dbReference type="RefSeq" id="WP_063477082.1">
    <property type="nucleotide sequence ID" value="NZ_CP019886.1"/>
</dbReference>
<name>A0A653F5R1_MYCKA</name>